<evidence type="ECO:0000259" key="4">
    <source>
        <dbReference type="Pfam" id="PF22725"/>
    </source>
</evidence>
<reference evidence="5" key="1">
    <citation type="submission" date="2022-12" db="EMBL/GenBank/DDBJ databases">
        <authorList>
            <person name="Deng Y."/>
            <person name="Zhang Y.-Q."/>
        </authorList>
    </citation>
    <scope>NUCLEOTIDE SEQUENCE</scope>
    <source>
        <strain evidence="5">CPCC 205372</strain>
    </source>
</reference>
<sequence>MTLRIGVLGASRIAEFAIVDPARELGHRLVAVAARDPHRAQAFADKHGIERVAGTYADVVADPEVDVVYNPLANALHAPWNLAAVAAGKPVLTEKPFARNHIEARQVADAARTAGVTVMEGFHYLFHPVTQRALQLAADGTLGELVRAEVRMAMPAPADDDPRWSTAMAGGAMMDLGCYGMHLLRRLGRPSIVSARAEQRFPGVDARCDVEVAFPGGATGLSTNSMVADDYSFTLRIAGTTGEVLVHDFIKPHDDDRVTVRTAAGVSVERLGTRPSYTYQLEAFAAHVETGAPLPIDLADATENMAYVDDAYRAAGMAPR</sequence>
<feature type="domain" description="GFO/IDH/MocA-like oxidoreductase" evidence="4">
    <location>
        <begin position="131"/>
        <end position="243"/>
    </location>
</feature>
<dbReference type="PANTHER" id="PTHR22604">
    <property type="entry name" value="OXIDOREDUCTASES"/>
    <property type="match status" value="1"/>
</dbReference>
<dbReference type="InterPro" id="IPR036291">
    <property type="entry name" value="NAD(P)-bd_dom_sf"/>
</dbReference>
<dbReference type="EMBL" id="JAPZPY010000002">
    <property type="protein sequence ID" value="MCZ8378598.1"/>
    <property type="molecule type" value="Genomic_DNA"/>
</dbReference>
<dbReference type="Pfam" id="PF01408">
    <property type="entry name" value="GFO_IDH_MocA"/>
    <property type="match status" value="1"/>
</dbReference>
<evidence type="ECO:0000259" key="3">
    <source>
        <dbReference type="Pfam" id="PF01408"/>
    </source>
</evidence>
<dbReference type="Gene3D" id="3.40.50.720">
    <property type="entry name" value="NAD(P)-binding Rossmann-like Domain"/>
    <property type="match status" value="1"/>
</dbReference>
<keyword evidence="2" id="KW-0560">Oxidoreductase</keyword>
<dbReference type="RefSeq" id="WP_269893372.1">
    <property type="nucleotide sequence ID" value="NZ_JAPZPY010000002.1"/>
</dbReference>
<name>A0ABT4PPU8_9MYCO</name>
<accession>A0ABT4PPU8</accession>
<keyword evidence="6" id="KW-1185">Reference proteome</keyword>
<evidence type="ECO:0000313" key="5">
    <source>
        <dbReference type="EMBL" id="MCZ8378598.1"/>
    </source>
</evidence>
<dbReference type="Pfam" id="PF22725">
    <property type="entry name" value="GFO_IDH_MocA_C3"/>
    <property type="match status" value="1"/>
</dbReference>
<evidence type="ECO:0000256" key="1">
    <source>
        <dbReference type="ARBA" id="ARBA00010928"/>
    </source>
</evidence>
<dbReference type="PANTHER" id="PTHR22604:SF105">
    <property type="entry name" value="TRANS-1,2-DIHYDROBENZENE-1,2-DIOL DEHYDROGENASE"/>
    <property type="match status" value="1"/>
</dbReference>
<dbReference type="Gene3D" id="3.30.360.10">
    <property type="entry name" value="Dihydrodipicolinate Reductase, domain 2"/>
    <property type="match status" value="1"/>
</dbReference>
<dbReference type="InterPro" id="IPR055170">
    <property type="entry name" value="GFO_IDH_MocA-like_dom"/>
</dbReference>
<gene>
    <name evidence="5" type="ORF">O6P37_06975</name>
</gene>
<evidence type="ECO:0000313" key="6">
    <source>
        <dbReference type="Proteomes" id="UP001142153"/>
    </source>
</evidence>
<proteinExistence type="inferred from homology"/>
<dbReference type="SUPFAM" id="SSF55347">
    <property type="entry name" value="Glyceraldehyde-3-phosphate dehydrogenase-like, C-terminal domain"/>
    <property type="match status" value="1"/>
</dbReference>
<protein>
    <submittedName>
        <fullName evidence="5">Gfo/Idh/MocA family oxidoreductase</fullName>
    </submittedName>
</protein>
<organism evidence="5 6">
    <name type="scientific">Mycobacterium hippophais</name>
    <dbReference type="NCBI Taxonomy" id="3016340"/>
    <lineage>
        <taxon>Bacteria</taxon>
        <taxon>Bacillati</taxon>
        <taxon>Actinomycetota</taxon>
        <taxon>Actinomycetes</taxon>
        <taxon>Mycobacteriales</taxon>
        <taxon>Mycobacteriaceae</taxon>
        <taxon>Mycobacterium</taxon>
    </lineage>
</organism>
<dbReference type="Proteomes" id="UP001142153">
    <property type="component" value="Unassembled WGS sequence"/>
</dbReference>
<evidence type="ECO:0000256" key="2">
    <source>
        <dbReference type="ARBA" id="ARBA00023002"/>
    </source>
</evidence>
<comment type="caution">
    <text evidence="5">The sequence shown here is derived from an EMBL/GenBank/DDBJ whole genome shotgun (WGS) entry which is preliminary data.</text>
</comment>
<comment type="similarity">
    <text evidence="1">Belongs to the Gfo/Idh/MocA family.</text>
</comment>
<dbReference type="InterPro" id="IPR050984">
    <property type="entry name" value="Gfo/Idh/MocA_domain"/>
</dbReference>
<feature type="domain" description="Gfo/Idh/MocA-like oxidoreductase N-terminal" evidence="3">
    <location>
        <begin position="3"/>
        <end position="122"/>
    </location>
</feature>
<dbReference type="SUPFAM" id="SSF51735">
    <property type="entry name" value="NAD(P)-binding Rossmann-fold domains"/>
    <property type="match status" value="1"/>
</dbReference>
<dbReference type="InterPro" id="IPR000683">
    <property type="entry name" value="Gfo/Idh/MocA-like_OxRdtase_N"/>
</dbReference>